<gene>
    <name evidence="1" type="ORF">GA0061094_2769</name>
</gene>
<dbReference type="EMBL" id="FMAU01000003">
    <property type="protein sequence ID" value="SCC15738.1"/>
    <property type="molecule type" value="Genomic_DNA"/>
</dbReference>
<protein>
    <submittedName>
        <fullName evidence="1">Uncharacterized protein</fullName>
    </submittedName>
</protein>
<reference evidence="2" key="1">
    <citation type="submission" date="2016-08" db="EMBL/GenBank/DDBJ databases">
        <authorList>
            <person name="Varghese N."/>
            <person name="Submissions Spin"/>
        </authorList>
    </citation>
    <scope>NUCLEOTIDE SEQUENCE [LARGE SCALE GENOMIC DNA]</scope>
    <source>
        <strain evidence="2">SGD-1123</strain>
    </source>
</reference>
<keyword evidence="2" id="KW-1185">Reference proteome</keyword>
<accession>A0A0V8HGB3</accession>
<dbReference type="RefSeq" id="WP_058298872.1">
    <property type="nucleotide sequence ID" value="NZ_FMAU01000003.1"/>
</dbReference>
<evidence type="ECO:0000313" key="1">
    <source>
        <dbReference type="EMBL" id="SCC15738.1"/>
    </source>
</evidence>
<dbReference type="AlphaFoldDB" id="A0A0V8HGB3"/>
<organism evidence="1 2">
    <name type="scientific">[Bacillus] enclensis</name>
    <dbReference type="NCBI Taxonomy" id="1402860"/>
    <lineage>
        <taxon>Bacteria</taxon>
        <taxon>Bacillati</taxon>
        <taxon>Bacillota</taxon>
        <taxon>Bacilli</taxon>
        <taxon>Bacillales</taxon>
        <taxon>Bacillaceae</taxon>
        <taxon>Rossellomorea</taxon>
    </lineage>
</organism>
<sequence>MYVVKRGFKPYEEANYIKDAGFTVDESFLLNIHHFSVEKDKYRRRVAFGGEKPFMKSAGILKKALLILIKPFSFEVHKVKLTYEMAYKLTYAVFLLMQRFYDF</sequence>
<name>A0A0V8HGB3_9BACI</name>
<dbReference type="Proteomes" id="UP000181997">
    <property type="component" value="Unassembled WGS sequence"/>
</dbReference>
<evidence type="ECO:0000313" key="2">
    <source>
        <dbReference type="Proteomes" id="UP000181997"/>
    </source>
</evidence>
<proteinExistence type="predicted"/>